<protein>
    <recommendedName>
        <fullName evidence="4">Putative pterin-4-alpha-carbinolamine dehydratase</fullName>
        <ecNumber evidence="3">4.2.1.96</ecNumber>
    </recommendedName>
</protein>
<dbReference type="Proteomes" id="UP000009877">
    <property type="component" value="Unassembled WGS sequence"/>
</dbReference>
<gene>
    <name evidence="6" type="ORF">C884_00941</name>
</gene>
<keyword evidence="5" id="KW-0456">Lyase</keyword>
<dbReference type="AlphaFoldDB" id="M2YBU3"/>
<dbReference type="PANTHER" id="PTHR12599:SF0">
    <property type="entry name" value="PTERIN-4-ALPHA-CARBINOLAMINE DEHYDRATASE"/>
    <property type="match status" value="1"/>
</dbReference>
<proteinExistence type="inferred from homology"/>
<evidence type="ECO:0000256" key="3">
    <source>
        <dbReference type="ARBA" id="ARBA00013252"/>
    </source>
</evidence>
<dbReference type="RefSeq" id="WP_006215370.1">
    <property type="nucleotide sequence ID" value="NZ_ANHZ02000019.1"/>
</dbReference>
<dbReference type="EC" id="4.2.1.96" evidence="3"/>
<dbReference type="InterPro" id="IPR001533">
    <property type="entry name" value="Pterin_deHydtase"/>
</dbReference>
<dbReference type="Gene3D" id="3.30.1360.20">
    <property type="entry name" value="Transcriptional coactivator/pterin dehydratase"/>
    <property type="match status" value="1"/>
</dbReference>
<sequence length="102" mass="10964">MDHSTGQLTDQEIAEAQLADWSVEDGVLRASFDTGDFLSGLEFVTALAEIAEEVGHHPDVLLTYPSVQLSLISHDVEAITQKDVNMARRLSELAAQLGVSAA</sequence>
<evidence type="ECO:0000256" key="1">
    <source>
        <dbReference type="ARBA" id="ARBA00001554"/>
    </source>
</evidence>
<comment type="catalytic activity">
    <reaction evidence="1">
        <text>(4aS,6R)-4a-hydroxy-L-erythro-5,6,7,8-tetrahydrobiopterin = (6R)-L-erythro-6,7-dihydrobiopterin + H2O</text>
        <dbReference type="Rhea" id="RHEA:11920"/>
        <dbReference type="ChEBI" id="CHEBI:15377"/>
        <dbReference type="ChEBI" id="CHEBI:15642"/>
        <dbReference type="ChEBI" id="CHEBI:43120"/>
        <dbReference type="EC" id="4.2.1.96"/>
    </reaction>
</comment>
<evidence type="ECO:0000256" key="4">
    <source>
        <dbReference type="ARBA" id="ARBA00021735"/>
    </source>
</evidence>
<evidence type="ECO:0000313" key="6">
    <source>
        <dbReference type="EMBL" id="EME35940.1"/>
    </source>
</evidence>
<dbReference type="GO" id="GO:0006729">
    <property type="term" value="P:tetrahydrobiopterin biosynthetic process"/>
    <property type="evidence" value="ECO:0007669"/>
    <property type="project" value="InterPro"/>
</dbReference>
<organism evidence="6 7">
    <name type="scientific">Kocuria palustris PEL</name>
    <dbReference type="NCBI Taxonomy" id="1236550"/>
    <lineage>
        <taxon>Bacteria</taxon>
        <taxon>Bacillati</taxon>
        <taxon>Actinomycetota</taxon>
        <taxon>Actinomycetes</taxon>
        <taxon>Micrococcales</taxon>
        <taxon>Micrococcaceae</taxon>
        <taxon>Kocuria</taxon>
    </lineage>
</organism>
<evidence type="ECO:0000313" key="7">
    <source>
        <dbReference type="Proteomes" id="UP000009877"/>
    </source>
</evidence>
<dbReference type="NCBIfam" id="NF002017">
    <property type="entry name" value="PRK00823.1-2"/>
    <property type="match status" value="1"/>
</dbReference>
<reference evidence="6 7" key="1">
    <citation type="journal article" date="2014" name="Genome Announc.">
        <title>Draft Genome Sequence of Kocuria palustris PEL.</title>
        <authorList>
            <person name="Sharma G."/>
            <person name="Khatri I."/>
            <person name="Subramanian S."/>
        </authorList>
    </citation>
    <scope>NUCLEOTIDE SEQUENCE [LARGE SCALE GENOMIC DNA]</scope>
    <source>
        <strain evidence="6 7">PEL</strain>
    </source>
</reference>
<comment type="caution">
    <text evidence="6">The sequence shown here is derived from an EMBL/GenBank/DDBJ whole genome shotgun (WGS) entry which is preliminary data.</text>
</comment>
<evidence type="ECO:0000256" key="2">
    <source>
        <dbReference type="ARBA" id="ARBA00006472"/>
    </source>
</evidence>
<dbReference type="Pfam" id="PF01329">
    <property type="entry name" value="Pterin_4a"/>
    <property type="match status" value="1"/>
</dbReference>
<keyword evidence="7" id="KW-1185">Reference proteome</keyword>
<dbReference type="InterPro" id="IPR036428">
    <property type="entry name" value="PCD_sf"/>
</dbReference>
<evidence type="ECO:0000256" key="5">
    <source>
        <dbReference type="ARBA" id="ARBA00023239"/>
    </source>
</evidence>
<dbReference type="SUPFAM" id="SSF55248">
    <property type="entry name" value="PCD-like"/>
    <property type="match status" value="1"/>
</dbReference>
<comment type="similarity">
    <text evidence="2">Belongs to the pterin-4-alpha-carbinolamine dehydratase family.</text>
</comment>
<dbReference type="EMBL" id="ANHZ02000019">
    <property type="protein sequence ID" value="EME35940.1"/>
    <property type="molecule type" value="Genomic_DNA"/>
</dbReference>
<dbReference type="CDD" id="cd00488">
    <property type="entry name" value="PCD_DCoH"/>
    <property type="match status" value="1"/>
</dbReference>
<dbReference type="GO" id="GO:0008124">
    <property type="term" value="F:4-alpha-hydroxytetrahydrobiopterin dehydratase activity"/>
    <property type="evidence" value="ECO:0007669"/>
    <property type="project" value="UniProtKB-EC"/>
</dbReference>
<accession>M2YBU3</accession>
<name>M2YBU3_9MICC</name>
<dbReference type="PANTHER" id="PTHR12599">
    <property type="entry name" value="PTERIN-4-ALPHA-CARBINOLAMINE DEHYDRATASE"/>
    <property type="match status" value="1"/>
</dbReference>